<reference evidence="2" key="1">
    <citation type="journal article" date="2018" name="Data Brief">
        <title>Genome sequence data from 17 accessions of Ensete ventricosum, a staple food crop for millions in Ethiopia.</title>
        <authorList>
            <person name="Yemataw Z."/>
            <person name="Muzemil S."/>
            <person name="Ambachew D."/>
            <person name="Tripathi L."/>
            <person name="Tesfaye K."/>
            <person name="Chala A."/>
            <person name="Farbos A."/>
            <person name="O'Neill P."/>
            <person name="Moore K."/>
            <person name="Grant M."/>
            <person name="Studholme D.J."/>
        </authorList>
    </citation>
    <scope>NUCLEOTIDE SEQUENCE [LARGE SCALE GENOMIC DNA]</scope>
    <source>
        <tissue evidence="2">Leaf</tissue>
    </source>
</reference>
<organism evidence="2">
    <name type="scientific">Ensete ventricosum</name>
    <name type="common">Abyssinian banana</name>
    <name type="synonym">Musa ensete</name>
    <dbReference type="NCBI Taxonomy" id="4639"/>
    <lineage>
        <taxon>Eukaryota</taxon>
        <taxon>Viridiplantae</taxon>
        <taxon>Streptophyta</taxon>
        <taxon>Embryophyta</taxon>
        <taxon>Tracheophyta</taxon>
        <taxon>Spermatophyta</taxon>
        <taxon>Magnoliopsida</taxon>
        <taxon>Liliopsida</taxon>
        <taxon>Zingiberales</taxon>
        <taxon>Musaceae</taxon>
        <taxon>Ensete</taxon>
    </lineage>
</organism>
<keyword evidence="1" id="KW-0732">Signal</keyword>
<evidence type="ECO:0000313" key="2">
    <source>
        <dbReference type="EMBL" id="RZR71990.1"/>
    </source>
</evidence>
<evidence type="ECO:0008006" key="3">
    <source>
        <dbReference type="Google" id="ProtNLM"/>
    </source>
</evidence>
<proteinExistence type="predicted"/>
<sequence>MYHSYRAVQVEIANLVLLMLLQCRVMQCYKRYIVSVISVQMAYDVRVSVRIFTSLQSPGAYCNVLRGVAYPWSRDLVQSTTKGESFLLYEKIL</sequence>
<evidence type="ECO:0000256" key="1">
    <source>
        <dbReference type="SAM" id="SignalP"/>
    </source>
</evidence>
<feature type="signal peptide" evidence="1">
    <location>
        <begin position="1"/>
        <end position="28"/>
    </location>
</feature>
<dbReference type="Proteomes" id="UP000290560">
    <property type="component" value="Unassembled WGS sequence"/>
</dbReference>
<accession>A0A445MCI1</accession>
<feature type="chain" id="PRO_5019567999" description="Secreted protein" evidence="1">
    <location>
        <begin position="29"/>
        <end position="93"/>
    </location>
</feature>
<gene>
    <name evidence="2" type="ORF">BHM03_00009301</name>
</gene>
<dbReference type="EMBL" id="KV875614">
    <property type="protein sequence ID" value="RZR71990.1"/>
    <property type="molecule type" value="Genomic_DNA"/>
</dbReference>
<name>A0A445MCI1_ENSVE</name>
<dbReference type="AlphaFoldDB" id="A0A445MCI1"/>
<protein>
    <recommendedName>
        <fullName evidence="3">Secreted protein</fullName>
    </recommendedName>
</protein>